<dbReference type="GO" id="GO:0016705">
    <property type="term" value="F:oxidoreductase activity, acting on paired donors, with incorporation or reduction of molecular oxygen"/>
    <property type="evidence" value="ECO:0007669"/>
    <property type="project" value="InterPro"/>
</dbReference>
<gene>
    <name evidence="3" type="ORF">TSOC_002369</name>
</gene>
<feature type="compositionally biased region" description="Gly residues" evidence="2">
    <location>
        <begin position="177"/>
        <end position="193"/>
    </location>
</feature>
<feature type="compositionally biased region" description="Low complexity" evidence="2">
    <location>
        <begin position="10"/>
        <end position="35"/>
    </location>
</feature>
<dbReference type="Gene3D" id="1.10.630.10">
    <property type="entry name" value="Cytochrome P450"/>
    <property type="match status" value="1"/>
</dbReference>
<feature type="non-terminal residue" evidence="3">
    <location>
        <position position="284"/>
    </location>
</feature>
<feature type="non-terminal residue" evidence="3">
    <location>
        <position position="1"/>
    </location>
</feature>
<feature type="compositionally biased region" description="Low complexity" evidence="2">
    <location>
        <begin position="119"/>
        <end position="132"/>
    </location>
</feature>
<dbReference type="GO" id="GO:0004497">
    <property type="term" value="F:monooxygenase activity"/>
    <property type="evidence" value="ECO:0007669"/>
    <property type="project" value="InterPro"/>
</dbReference>
<dbReference type="InterPro" id="IPR036396">
    <property type="entry name" value="Cyt_P450_sf"/>
</dbReference>
<evidence type="ECO:0000256" key="1">
    <source>
        <dbReference type="ARBA" id="ARBA00010617"/>
    </source>
</evidence>
<feature type="region of interest" description="Disordered" evidence="2">
    <location>
        <begin position="1"/>
        <end position="35"/>
    </location>
</feature>
<evidence type="ECO:0000313" key="4">
    <source>
        <dbReference type="Proteomes" id="UP000236333"/>
    </source>
</evidence>
<dbReference type="PANTHER" id="PTHR24305:SF166">
    <property type="entry name" value="CYTOCHROME P450 12A4, MITOCHONDRIAL-RELATED"/>
    <property type="match status" value="1"/>
</dbReference>
<dbReference type="InterPro" id="IPR001128">
    <property type="entry name" value="Cyt_P450"/>
</dbReference>
<comment type="similarity">
    <text evidence="1">Belongs to the cytochrome P450 family.</text>
</comment>
<evidence type="ECO:0000313" key="3">
    <source>
        <dbReference type="EMBL" id="PNH10839.1"/>
    </source>
</evidence>
<dbReference type="GO" id="GO:0005506">
    <property type="term" value="F:iron ion binding"/>
    <property type="evidence" value="ECO:0007669"/>
    <property type="project" value="InterPro"/>
</dbReference>
<organism evidence="3 4">
    <name type="scientific">Tetrabaena socialis</name>
    <dbReference type="NCBI Taxonomy" id="47790"/>
    <lineage>
        <taxon>Eukaryota</taxon>
        <taxon>Viridiplantae</taxon>
        <taxon>Chlorophyta</taxon>
        <taxon>core chlorophytes</taxon>
        <taxon>Chlorophyceae</taxon>
        <taxon>CS clade</taxon>
        <taxon>Chlamydomonadales</taxon>
        <taxon>Tetrabaenaceae</taxon>
        <taxon>Tetrabaena</taxon>
    </lineage>
</organism>
<dbReference type="SUPFAM" id="SSF48264">
    <property type="entry name" value="Cytochrome P450"/>
    <property type="match status" value="1"/>
</dbReference>
<feature type="compositionally biased region" description="Low complexity" evidence="2">
    <location>
        <begin position="164"/>
        <end position="176"/>
    </location>
</feature>
<dbReference type="Proteomes" id="UP000236333">
    <property type="component" value="Unassembled WGS sequence"/>
</dbReference>
<dbReference type="PANTHER" id="PTHR24305">
    <property type="entry name" value="CYTOCHROME P450"/>
    <property type="match status" value="1"/>
</dbReference>
<protein>
    <submittedName>
        <fullName evidence="3">Leukotriene-B(4) omega-hydroxylase 1</fullName>
    </submittedName>
</protein>
<evidence type="ECO:0000256" key="2">
    <source>
        <dbReference type="SAM" id="MobiDB-lite"/>
    </source>
</evidence>
<sequence length="284" mass="28901">AAFTLAHTHAASSPGAGPTSAVAPDASTPSSSSSASASTEGLVELLVQIEAAAGWLLLQLPLPDRLLPGYGSYVAGTARLDGIVYDMIRRRRREGVADEDRDLLAYLLRAQLQQQQQELQARQQAQTQTQQEPSGAGDGQAGAGSCPHASAATSAAAAASAGGPAARAVTPGEPSGTAGGGGGSEGRGGGGGAITDKQIRDELVTMLFAGTDTSAHTMALTCHHLAACPEAQQAARAEVLEVLAGRAPSQMTSDDVRRLPFLTAALKETMRLYPGGPEVARLVK</sequence>
<dbReference type="AlphaFoldDB" id="A0A2J8AEA9"/>
<feature type="region of interest" description="Disordered" evidence="2">
    <location>
        <begin position="119"/>
        <end position="148"/>
    </location>
</feature>
<dbReference type="EMBL" id="PGGS01000045">
    <property type="protein sequence ID" value="PNH10839.1"/>
    <property type="molecule type" value="Genomic_DNA"/>
</dbReference>
<comment type="caution">
    <text evidence="3">The sequence shown here is derived from an EMBL/GenBank/DDBJ whole genome shotgun (WGS) entry which is preliminary data.</text>
</comment>
<reference evidence="3 4" key="1">
    <citation type="journal article" date="2017" name="Mol. Biol. Evol.">
        <title>The 4-celled Tetrabaena socialis nuclear genome reveals the essential components for genetic control of cell number at the origin of multicellularity in the volvocine lineage.</title>
        <authorList>
            <person name="Featherston J."/>
            <person name="Arakaki Y."/>
            <person name="Hanschen E.R."/>
            <person name="Ferris P.J."/>
            <person name="Michod R.E."/>
            <person name="Olson B.J.S.C."/>
            <person name="Nozaki H."/>
            <person name="Durand P.M."/>
        </authorList>
    </citation>
    <scope>NUCLEOTIDE SEQUENCE [LARGE SCALE GENOMIC DNA]</scope>
    <source>
        <strain evidence="3 4">NIES-571</strain>
    </source>
</reference>
<name>A0A2J8AEA9_9CHLO</name>
<dbReference type="InterPro" id="IPR050121">
    <property type="entry name" value="Cytochrome_P450_monoxygenase"/>
</dbReference>
<proteinExistence type="inferred from homology"/>
<feature type="region of interest" description="Disordered" evidence="2">
    <location>
        <begin position="164"/>
        <end position="195"/>
    </location>
</feature>
<dbReference type="Pfam" id="PF00067">
    <property type="entry name" value="p450"/>
    <property type="match status" value="1"/>
</dbReference>
<dbReference type="OrthoDB" id="1055148at2759"/>
<keyword evidence="4" id="KW-1185">Reference proteome</keyword>
<dbReference type="GO" id="GO:0020037">
    <property type="term" value="F:heme binding"/>
    <property type="evidence" value="ECO:0007669"/>
    <property type="project" value="InterPro"/>
</dbReference>
<accession>A0A2J8AEA9</accession>